<dbReference type="OrthoDB" id="9787283at2"/>
<dbReference type="Pfam" id="PF01547">
    <property type="entry name" value="SBP_bac_1"/>
    <property type="match status" value="1"/>
</dbReference>
<evidence type="ECO:0000313" key="8">
    <source>
        <dbReference type="Proteomes" id="UP000215596"/>
    </source>
</evidence>
<keyword evidence="3" id="KW-0472">Membrane</keyword>
<evidence type="ECO:0008006" key="9">
    <source>
        <dbReference type="Google" id="ProtNLM"/>
    </source>
</evidence>
<evidence type="ECO:0000313" key="7">
    <source>
        <dbReference type="EMBL" id="PAD74531.1"/>
    </source>
</evidence>
<evidence type="ECO:0000256" key="1">
    <source>
        <dbReference type="ARBA" id="ARBA00022475"/>
    </source>
</evidence>
<gene>
    <name evidence="7" type="ORF">CHH67_17405</name>
</gene>
<protein>
    <recommendedName>
        <fullName evidence="9">Extracellular solute-binding protein</fullName>
    </recommendedName>
</protein>
<comment type="caution">
    <text evidence="7">The sequence shown here is derived from an EMBL/GenBank/DDBJ whole genome shotgun (WGS) entry which is preliminary data.</text>
</comment>
<evidence type="ECO:0000256" key="4">
    <source>
        <dbReference type="ARBA" id="ARBA00023139"/>
    </source>
</evidence>
<dbReference type="PROSITE" id="PS51257">
    <property type="entry name" value="PROKAR_LIPOPROTEIN"/>
    <property type="match status" value="1"/>
</dbReference>
<dbReference type="PANTHER" id="PTHR43649:SF33">
    <property type="entry name" value="POLYGALACTURONAN_RHAMNOGALACTURONAN-BINDING PROTEIN YTCQ"/>
    <property type="match status" value="1"/>
</dbReference>
<evidence type="ECO:0000256" key="3">
    <source>
        <dbReference type="ARBA" id="ARBA00023136"/>
    </source>
</evidence>
<evidence type="ECO:0000256" key="2">
    <source>
        <dbReference type="ARBA" id="ARBA00022729"/>
    </source>
</evidence>
<dbReference type="InterPro" id="IPR006059">
    <property type="entry name" value="SBP"/>
</dbReference>
<name>A0A268EN36_9BACL</name>
<dbReference type="InterPro" id="IPR050490">
    <property type="entry name" value="Bact_solute-bd_prot1"/>
</dbReference>
<dbReference type="SUPFAM" id="SSF53850">
    <property type="entry name" value="Periplasmic binding protein-like II"/>
    <property type="match status" value="1"/>
</dbReference>
<sequence length="567" mass="62732">MTMKTRVLTVALATVMLTIGVLGCSNTNNQVSESDKINKETKKLNIVNGKIEPTATFTTIRMDNPVVKFRDGESISDNTFTRWVENKLGVKIKTLWTGGATDGSFTTKMKLMLSSGEKMPDIVNVGDPNNFNLLMDSGKFMDVGDVFEKYASPAYKAAVAEKEDAWLPFIRDGKKMAIPSADEDFGQAQSVLWIRQDWLDKLNLKAPTTIGELETVMDAFVYQDPNGNGIKDTFALDFAMKERLSGAAIGDASWIFGLFGAVPERWYPGEDGKLQYGSTQPGVKQGLAKLNEWKSKGYIASDIALHDTNTIVQAVTSDKVGIVAAPAFFMGYPGSLLQASHPNALYVPYPLPVGVDGQNMRTNLNLVGATLINKDISDEALQAFFHYINSMYEGSESGDPFYFRGYQEGYDYIVKDGKIVTEEKEIPGGKIDTSVYVFITSGVSPKRNKELFDKIANREELTDEDRALMISTGTNAGITPIQRSVYDAYLVSKKQASANVKQYYMGPTTSTMSSRNELLQKMQMEAFTKIIYGEAAVNTFDQFVEKWKSMGGDTITSEVNEWYDSVK</sequence>
<dbReference type="AlphaFoldDB" id="A0A268EN36"/>
<reference evidence="7 8" key="1">
    <citation type="submission" date="2017-07" db="EMBL/GenBank/DDBJ databases">
        <title>Isolation and whole genome analysis of endospore-forming bacteria from heroin.</title>
        <authorList>
            <person name="Kalinowski J."/>
            <person name="Ahrens B."/>
            <person name="Al-Dilaimi A."/>
            <person name="Winkler A."/>
            <person name="Wibberg D."/>
            <person name="Schleenbecker U."/>
            <person name="Ruckert C."/>
            <person name="Wolfel R."/>
            <person name="Grass G."/>
        </authorList>
    </citation>
    <scope>NUCLEOTIDE SEQUENCE [LARGE SCALE GENOMIC DNA]</scope>
    <source>
        <strain evidence="7 8">7537-G1</strain>
    </source>
</reference>
<keyword evidence="4" id="KW-0564">Palmitate</keyword>
<dbReference type="Gene3D" id="3.40.190.10">
    <property type="entry name" value="Periplasmic binding protein-like II"/>
    <property type="match status" value="3"/>
</dbReference>
<organism evidence="7 8">
    <name type="scientific">Paenibacillus campinasensis</name>
    <dbReference type="NCBI Taxonomy" id="66347"/>
    <lineage>
        <taxon>Bacteria</taxon>
        <taxon>Bacillati</taxon>
        <taxon>Bacillota</taxon>
        <taxon>Bacilli</taxon>
        <taxon>Bacillales</taxon>
        <taxon>Paenibacillaceae</taxon>
        <taxon>Paenibacillus</taxon>
    </lineage>
</organism>
<dbReference type="Proteomes" id="UP000215596">
    <property type="component" value="Unassembled WGS sequence"/>
</dbReference>
<feature type="signal peptide" evidence="6">
    <location>
        <begin position="1"/>
        <end position="23"/>
    </location>
</feature>
<accession>A0A268EN36</accession>
<evidence type="ECO:0000256" key="5">
    <source>
        <dbReference type="ARBA" id="ARBA00023288"/>
    </source>
</evidence>
<keyword evidence="1" id="KW-1003">Cell membrane</keyword>
<dbReference type="RefSeq" id="WP_095266477.1">
    <property type="nucleotide sequence ID" value="NZ_NPBY01000054.1"/>
</dbReference>
<feature type="chain" id="PRO_5032429956" description="Extracellular solute-binding protein" evidence="6">
    <location>
        <begin position="24"/>
        <end position="567"/>
    </location>
</feature>
<evidence type="ECO:0000256" key="6">
    <source>
        <dbReference type="SAM" id="SignalP"/>
    </source>
</evidence>
<dbReference type="PANTHER" id="PTHR43649">
    <property type="entry name" value="ARABINOSE-BINDING PROTEIN-RELATED"/>
    <property type="match status" value="1"/>
</dbReference>
<dbReference type="EMBL" id="NPBY01000054">
    <property type="protein sequence ID" value="PAD74531.1"/>
    <property type="molecule type" value="Genomic_DNA"/>
</dbReference>
<keyword evidence="5" id="KW-0449">Lipoprotein</keyword>
<keyword evidence="2 6" id="KW-0732">Signal</keyword>
<proteinExistence type="predicted"/>